<dbReference type="KEGG" id="smo:SELMODRAFT_91888"/>
<dbReference type="PROSITE" id="PS51382">
    <property type="entry name" value="SPX"/>
    <property type="match status" value="1"/>
</dbReference>
<evidence type="ECO:0000256" key="9">
    <source>
        <dbReference type="PROSITE-ProRule" id="PRU00175"/>
    </source>
</evidence>
<dbReference type="InterPro" id="IPR013083">
    <property type="entry name" value="Znf_RING/FYVE/PHD"/>
</dbReference>
<dbReference type="EMBL" id="GL377577">
    <property type="protein sequence ID" value="EFJ29671.1"/>
    <property type="molecule type" value="Genomic_DNA"/>
</dbReference>
<evidence type="ECO:0000256" key="7">
    <source>
        <dbReference type="ARBA" id="ARBA00022786"/>
    </source>
</evidence>
<evidence type="ECO:0000256" key="6">
    <source>
        <dbReference type="ARBA" id="ARBA00022771"/>
    </source>
</evidence>
<dbReference type="InParanoid" id="D8REK0"/>
<dbReference type="CDD" id="cd14482">
    <property type="entry name" value="SPX_BAH1-like"/>
    <property type="match status" value="1"/>
</dbReference>
<evidence type="ECO:0000256" key="5">
    <source>
        <dbReference type="ARBA" id="ARBA00022723"/>
    </source>
</evidence>
<dbReference type="OrthoDB" id="6105938at2759"/>
<evidence type="ECO:0000313" key="13">
    <source>
        <dbReference type="Proteomes" id="UP000001514"/>
    </source>
</evidence>
<keyword evidence="5" id="KW-0479">Metal-binding</keyword>
<dbReference type="EC" id="2.3.2.27" evidence="3"/>
<dbReference type="InterPro" id="IPR017907">
    <property type="entry name" value="Znf_RING_CS"/>
</dbReference>
<dbReference type="InterPro" id="IPR018957">
    <property type="entry name" value="Znf_C3HC4_RING-type"/>
</dbReference>
<keyword evidence="6 9" id="KW-0863">Zinc-finger</keyword>
<dbReference type="HOGENOM" id="CLU_058131_0_0_1"/>
<keyword evidence="13" id="KW-1185">Reference proteome</keyword>
<evidence type="ECO:0000313" key="12">
    <source>
        <dbReference type="EMBL" id="EFJ29671.1"/>
    </source>
</evidence>
<gene>
    <name evidence="12" type="ORF">SELMODRAFT_91888</name>
</gene>
<dbReference type="GO" id="GO:0004842">
    <property type="term" value="F:ubiquitin-protein transferase activity"/>
    <property type="evidence" value="ECO:0000318"/>
    <property type="project" value="GO_Central"/>
</dbReference>
<dbReference type="InterPro" id="IPR033326">
    <property type="entry name" value="BAH1"/>
</dbReference>
<feature type="domain" description="RING-type" evidence="10">
    <location>
        <begin position="238"/>
        <end position="287"/>
    </location>
</feature>
<dbReference type="PROSITE" id="PS00518">
    <property type="entry name" value="ZF_RING_1"/>
    <property type="match status" value="1"/>
</dbReference>
<dbReference type="STRING" id="88036.D8REK0"/>
<dbReference type="GO" id="GO:0016567">
    <property type="term" value="P:protein ubiquitination"/>
    <property type="evidence" value="ECO:0007669"/>
    <property type="project" value="UniProtKB-UniPathway"/>
</dbReference>
<dbReference type="Proteomes" id="UP000001514">
    <property type="component" value="Unassembled WGS sequence"/>
</dbReference>
<dbReference type="OMA" id="FRKYFLM"/>
<keyword evidence="4" id="KW-0808">Transferase</keyword>
<comment type="catalytic activity">
    <reaction evidence="1">
        <text>S-ubiquitinyl-[E2 ubiquitin-conjugating enzyme]-L-cysteine + [acceptor protein]-L-lysine = [E2 ubiquitin-conjugating enzyme]-L-cysteine + N(6)-ubiquitinyl-[acceptor protein]-L-lysine.</text>
        <dbReference type="EC" id="2.3.2.27"/>
    </reaction>
</comment>
<proteinExistence type="predicted"/>
<accession>D8REK0</accession>
<name>D8REK0_SELML</name>
<dbReference type="GO" id="GO:0008270">
    <property type="term" value="F:zinc ion binding"/>
    <property type="evidence" value="ECO:0007669"/>
    <property type="project" value="UniProtKB-KW"/>
</dbReference>
<dbReference type="Gramene" id="EFJ29671">
    <property type="protein sequence ID" value="EFJ29671"/>
    <property type="gene ID" value="SELMODRAFT_91888"/>
</dbReference>
<reference evidence="12 13" key="1">
    <citation type="journal article" date="2011" name="Science">
        <title>The Selaginella genome identifies genetic changes associated with the evolution of vascular plants.</title>
        <authorList>
            <person name="Banks J.A."/>
            <person name="Nishiyama T."/>
            <person name="Hasebe M."/>
            <person name="Bowman J.L."/>
            <person name="Gribskov M."/>
            <person name="dePamphilis C."/>
            <person name="Albert V.A."/>
            <person name="Aono N."/>
            <person name="Aoyama T."/>
            <person name="Ambrose B.A."/>
            <person name="Ashton N.W."/>
            <person name="Axtell M.J."/>
            <person name="Barker E."/>
            <person name="Barker M.S."/>
            <person name="Bennetzen J.L."/>
            <person name="Bonawitz N.D."/>
            <person name="Chapple C."/>
            <person name="Cheng C."/>
            <person name="Correa L.G."/>
            <person name="Dacre M."/>
            <person name="DeBarry J."/>
            <person name="Dreyer I."/>
            <person name="Elias M."/>
            <person name="Engstrom E.M."/>
            <person name="Estelle M."/>
            <person name="Feng L."/>
            <person name="Finet C."/>
            <person name="Floyd S.K."/>
            <person name="Frommer W.B."/>
            <person name="Fujita T."/>
            <person name="Gramzow L."/>
            <person name="Gutensohn M."/>
            <person name="Harholt J."/>
            <person name="Hattori M."/>
            <person name="Heyl A."/>
            <person name="Hirai T."/>
            <person name="Hiwatashi Y."/>
            <person name="Ishikawa M."/>
            <person name="Iwata M."/>
            <person name="Karol K.G."/>
            <person name="Koehler B."/>
            <person name="Kolukisaoglu U."/>
            <person name="Kubo M."/>
            <person name="Kurata T."/>
            <person name="Lalonde S."/>
            <person name="Li K."/>
            <person name="Li Y."/>
            <person name="Litt A."/>
            <person name="Lyons E."/>
            <person name="Manning G."/>
            <person name="Maruyama T."/>
            <person name="Michael T.P."/>
            <person name="Mikami K."/>
            <person name="Miyazaki S."/>
            <person name="Morinaga S."/>
            <person name="Murata T."/>
            <person name="Mueller-Roeber B."/>
            <person name="Nelson D.R."/>
            <person name="Obara M."/>
            <person name="Oguri Y."/>
            <person name="Olmstead R.G."/>
            <person name="Onodera N."/>
            <person name="Petersen B.L."/>
            <person name="Pils B."/>
            <person name="Prigge M."/>
            <person name="Rensing S.A."/>
            <person name="Riano-Pachon D.M."/>
            <person name="Roberts A.W."/>
            <person name="Sato Y."/>
            <person name="Scheller H.V."/>
            <person name="Schulz B."/>
            <person name="Schulz C."/>
            <person name="Shakirov E.V."/>
            <person name="Shibagaki N."/>
            <person name="Shinohara N."/>
            <person name="Shippen D.E."/>
            <person name="Soerensen I."/>
            <person name="Sotooka R."/>
            <person name="Sugimoto N."/>
            <person name="Sugita M."/>
            <person name="Sumikawa N."/>
            <person name="Tanurdzic M."/>
            <person name="Theissen G."/>
            <person name="Ulvskov P."/>
            <person name="Wakazuki S."/>
            <person name="Weng J.K."/>
            <person name="Willats W.W."/>
            <person name="Wipf D."/>
            <person name="Wolf P.G."/>
            <person name="Yang L."/>
            <person name="Zimmer A.D."/>
            <person name="Zhu Q."/>
            <person name="Mitros T."/>
            <person name="Hellsten U."/>
            <person name="Loque D."/>
            <person name="Otillar R."/>
            <person name="Salamov A."/>
            <person name="Schmutz J."/>
            <person name="Shapiro H."/>
            <person name="Lindquist E."/>
            <person name="Lucas S."/>
            <person name="Rokhsar D."/>
            <person name="Grigoriev I.V."/>
        </authorList>
    </citation>
    <scope>NUCLEOTIDE SEQUENCE [LARGE SCALE GENOMIC DNA]</scope>
</reference>
<dbReference type="GO" id="GO:0061630">
    <property type="term" value="F:ubiquitin protein ligase activity"/>
    <property type="evidence" value="ECO:0007669"/>
    <property type="project" value="UniProtKB-EC"/>
</dbReference>
<dbReference type="CDD" id="cd23127">
    <property type="entry name" value="RING-HC_BAH1-like"/>
    <property type="match status" value="1"/>
</dbReference>
<evidence type="ECO:0000256" key="4">
    <source>
        <dbReference type="ARBA" id="ARBA00022679"/>
    </source>
</evidence>
<dbReference type="InterPro" id="IPR004331">
    <property type="entry name" value="SPX_dom"/>
</dbReference>
<dbReference type="eggNOG" id="ENOG502QQHB">
    <property type="taxonomic scope" value="Eukaryota"/>
</dbReference>
<dbReference type="UniPathway" id="UPA00143"/>
<dbReference type="SMART" id="SM00184">
    <property type="entry name" value="RING"/>
    <property type="match status" value="1"/>
</dbReference>
<evidence type="ECO:0000256" key="2">
    <source>
        <dbReference type="ARBA" id="ARBA00004906"/>
    </source>
</evidence>
<evidence type="ECO:0000256" key="8">
    <source>
        <dbReference type="ARBA" id="ARBA00022833"/>
    </source>
</evidence>
<keyword evidence="8" id="KW-0862">Zinc</keyword>
<dbReference type="InterPro" id="IPR001841">
    <property type="entry name" value="Znf_RING"/>
</dbReference>
<dbReference type="AlphaFoldDB" id="D8REK0"/>
<dbReference type="FunCoup" id="D8REK0">
    <property type="interactions" value="298"/>
</dbReference>
<dbReference type="PROSITE" id="PS50089">
    <property type="entry name" value="ZF_RING_2"/>
    <property type="match status" value="1"/>
</dbReference>
<sequence>MKFGKRYTEYVEKEGRRLLEGCSYVEFKRHKKLLKRCGRQELLKAPSAGDPSSLACNCPVACPVCDGNFFPNLLKEISAVVGCFNSRAQQLLEFHLSSKFQRMLLRMRHNFGGDHGAMIYQGRNLVNYASMNAIAIRKILKKYDKVHCSVAGRAFRTRLQAMQVELLQSPWLIELSALYINLKDKKDGQKGENGETSSGENLSFPEGLSHCSCEFGDSKATLQCTLVDSQTFEVDLTCSICLETLFDPVALGCGHLFCNTCACSAASIPTIQGVKSATKESKCPLCRQPGVYLTAVLLTELNLMIRNRCRDYWDERLKKERVERVQQVKEHWENQMKVVLGM</sequence>
<keyword evidence="7" id="KW-0833">Ubl conjugation pathway</keyword>
<dbReference type="PANTHER" id="PTHR46764">
    <property type="entry name" value="E3 UBIQUITIN-PROTEIN LIGASE BAH1"/>
    <property type="match status" value="1"/>
</dbReference>
<comment type="pathway">
    <text evidence="2">Protein modification; protein ubiquitination.</text>
</comment>
<evidence type="ECO:0000259" key="11">
    <source>
        <dbReference type="PROSITE" id="PS51382"/>
    </source>
</evidence>
<dbReference type="Gene3D" id="3.30.40.10">
    <property type="entry name" value="Zinc/RING finger domain, C3HC4 (zinc finger)"/>
    <property type="match status" value="1"/>
</dbReference>
<organism evidence="13">
    <name type="scientific">Selaginella moellendorffii</name>
    <name type="common">Spikemoss</name>
    <dbReference type="NCBI Taxonomy" id="88036"/>
    <lineage>
        <taxon>Eukaryota</taxon>
        <taxon>Viridiplantae</taxon>
        <taxon>Streptophyta</taxon>
        <taxon>Embryophyta</taxon>
        <taxon>Tracheophyta</taxon>
        <taxon>Lycopodiopsida</taxon>
        <taxon>Selaginellales</taxon>
        <taxon>Selaginellaceae</taxon>
        <taxon>Selaginella</taxon>
    </lineage>
</organism>
<dbReference type="Pfam" id="PF00097">
    <property type="entry name" value="zf-C3HC4"/>
    <property type="match status" value="1"/>
</dbReference>
<feature type="domain" description="SPX" evidence="11">
    <location>
        <begin position="1"/>
        <end position="157"/>
    </location>
</feature>
<dbReference type="PANTHER" id="PTHR46764:SF2">
    <property type="entry name" value="E3 UBIQUITIN-PROTEIN LIGASE BAH1-LIKE-RELATED"/>
    <property type="match status" value="1"/>
</dbReference>
<evidence type="ECO:0000256" key="3">
    <source>
        <dbReference type="ARBA" id="ARBA00012483"/>
    </source>
</evidence>
<evidence type="ECO:0000256" key="1">
    <source>
        <dbReference type="ARBA" id="ARBA00000900"/>
    </source>
</evidence>
<evidence type="ECO:0000259" key="10">
    <source>
        <dbReference type="PROSITE" id="PS50089"/>
    </source>
</evidence>
<dbReference type="SUPFAM" id="SSF57850">
    <property type="entry name" value="RING/U-box"/>
    <property type="match status" value="1"/>
</dbReference>
<protein>
    <recommendedName>
        <fullName evidence="3">RING-type E3 ubiquitin transferase</fullName>
        <ecNumber evidence="3">2.3.2.27</ecNumber>
    </recommendedName>
</protein>